<evidence type="ECO:0000313" key="3">
    <source>
        <dbReference type="EMBL" id="ETO28413.1"/>
    </source>
</evidence>
<keyword evidence="2" id="KW-0472">Membrane</keyword>
<sequence>MCGKDLGASEQLQGSPFCLSLKSRLAEAKLKTRFALYDLVLCLLEWAAPRYRPIVIAVDQFQWLREDDWDLTRRLCGHVREGILQQVSVFISSQPMDNARYKPHFISDHLVEEYQKLRSDYAKENKLVPHSWGEQKTKAFIKTQFDSVRDVSSSLVELVHGQCGGYIRIIPIFFFFLKKNIYMYTYIYIIIIIIIGRPGFNKCFVELLKENSNYFLDFEEMREKGEKRLKLKNWIENTTHPHMLRFPIPSEVLGVTLRQLDVLSPEQSLCLKTCASLCVAEGYQCLTVRESVVRAVHPVEIFRDVERVRSTLKTLCMMKFIHLEEDDNAPGATSATVTQADAKAAHTPNPQIGVTPSASSAIAANANANANAAIFPRRCYGGYRASIFVHGTPGVTVPKHRRYESTTSAKSNHTYTGNVHNTLFEKQ</sequence>
<comment type="caution">
    <text evidence="3">The sequence shown here is derived from an EMBL/GenBank/DDBJ whole genome shotgun (WGS) entry which is preliminary data.</text>
</comment>
<dbReference type="AlphaFoldDB" id="X6NR89"/>
<keyword evidence="2" id="KW-0812">Transmembrane</keyword>
<evidence type="ECO:0000256" key="1">
    <source>
        <dbReference type="SAM" id="MobiDB-lite"/>
    </source>
</evidence>
<organism evidence="3 4">
    <name type="scientific">Reticulomyxa filosa</name>
    <dbReference type="NCBI Taxonomy" id="46433"/>
    <lineage>
        <taxon>Eukaryota</taxon>
        <taxon>Sar</taxon>
        <taxon>Rhizaria</taxon>
        <taxon>Retaria</taxon>
        <taxon>Foraminifera</taxon>
        <taxon>Monothalamids</taxon>
        <taxon>Reticulomyxidae</taxon>
        <taxon>Reticulomyxa</taxon>
    </lineage>
</organism>
<feature type="transmembrane region" description="Helical" evidence="2">
    <location>
        <begin position="181"/>
        <end position="200"/>
    </location>
</feature>
<feature type="region of interest" description="Disordered" evidence="1">
    <location>
        <begin position="330"/>
        <end position="353"/>
    </location>
</feature>
<name>X6NR89_RETFI</name>
<dbReference type="EMBL" id="ASPP01006688">
    <property type="protein sequence ID" value="ETO28413.1"/>
    <property type="molecule type" value="Genomic_DNA"/>
</dbReference>
<keyword evidence="4" id="KW-1185">Reference proteome</keyword>
<feature type="region of interest" description="Disordered" evidence="1">
    <location>
        <begin position="405"/>
        <end position="427"/>
    </location>
</feature>
<evidence type="ECO:0000256" key="2">
    <source>
        <dbReference type="SAM" id="Phobius"/>
    </source>
</evidence>
<dbReference type="Proteomes" id="UP000023152">
    <property type="component" value="Unassembled WGS sequence"/>
</dbReference>
<evidence type="ECO:0000313" key="4">
    <source>
        <dbReference type="Proteomes" id="UP000023152"/>
    </source>
</evidence>
<protein>
    <submittedName>
        <fullName evidence="3">Uncharacterized protein</fullName>
    </submittedName>
</protein>
<reference evidence="3 4" key="1">
    <citation type="journal article" date="2013" name="Curr. Biol.">
        <title>The Genome of the Foraminiferan Reticulomyxa filosa.</title>
        <authorList>
            <person name="Glockner G."/>
            <person name="Hulsmann N."/>
            <person name="Schleicher M."/>
            <person name="Noegel A.A."/>
            <person name="Eichinger L."/>
            <person name="Gallinger C."/>
            <person name="Pawlowski J."/>
            <person name="Sierra R."/>
            <person name="Euteneuer U."/>
            <person name="Pillet L."/>
            <person name="Moustafa A."/>
            <person name="Platzer M."/>
            <person name="Groth M."/>
            <person name="Szafranski K."/>
            <person name="Schliwa M."/>
        </authorList>
    </citation>
    <scope>NUCLEOTIDE SEQUENCE [LARGE SCALE GENOMIC DNA]</scope>
</reference>
<feature type="compositionally biased region" description="Polar residues" evidence="1">
    <location>
        <begin position="405"/>
        <end position="421"/>
    </location>
</feature>
<proteinExistence type="predicted"/>
<accession>X6NR89</accession>
<keyword evidence="2" id="KW-1133">Transmembrane helix</keyword>
<gene>
    <name evidence="3" type="ORF">RFI_08721</name>
</gene>